<feature type="transmembrane region" description="Helical" evidence="10">
    <location>
        <begin position="1022"/>
        <end position="1041"/>
    </location>
</feature>
<dbReference type="GO" id="GO:0005524">
    <property type="term" value="F:ATP binding"/>
    <property type="evidence" value="ECO:0007669"/>
    <property type="project" value="UniProtKB-KW"/>
</dbReference>
<evidence type="ECO:0000256" key="9">
    <source>
        <dbReference type="ARBA" id="ARBA00023136"/>
    </source>
</evidence>
<keyword evidence="6" id="KW-0547">Nucleotide-binding</keyword>
<evidence type="ECO:0000256" key="7">
    <source>
        <dbReference type="ARBA" id="ARBA00022840"/>
    </source>
</evidence>
<evidence type="ECO:0000256" key="8">
    <source>
        <dbReference type="ARBA" id="ARBA00022989"/>
    </source>
</evidence>
<dbReference type="SMART" id="SM00382">
    <property type="entry name" value="AAA"/>
    <property type="match status" value="2"/>
</dbReference>
<protein>
    <recommendedName>
        <fullName evidence="11">ABC transporter domain-containing protein</fullName>
    </recommendedName>
</protein>
<feature type="transmembrane region" description="Helical" evidence="10">
    <location>
        <begin position="307"/>
        <end position="327"/>
    </location>
</feature>
<feature type="transmembrane region" description="Helical" evidence="10">
    <location>
        <begin position="1113"/>
        <end position="1130"/>
    </location>
</feature>
<proteinExistence type="inferred from homology"/>
<comment type="caution">
    <text evidence="12">The sequence shown here is derived from an EMBL/GenBank/DDBJ whole genome shotgun (WGS) entry which is preliminary data.</text>
</comment>
<evidence type="ECO:0000256" key="1">
    <source>
        <dbReference type="ARBA" id="ARBA00004141"/>
    </source>
</evidence>
<keyword evidence="5" id="KW-0677">Repeat</keyword>
<keyword evidence="9 10" id="KW-0472">Membrane</keyword>
<keyword evidence="3" id="KW-0813">Transport</keyword>
<feature type="domain" description="ABC transporter" evidence="11">
    <location>
        <begin position="1173"/>
        <end position="1402"/>
    </location>
</feature>
<accession>A0A8H7Y8Y1</accession>
<feature type="transmembrane region" description="Helical" evidence="10">
    <location>
        <begin position="959"/>
        <end position="984"/>
    </location>
</feature>
<dbReference type="InterPro" id="IPR003593">
    <property type="entry name" value="AAA+_ATPase"/>
</dbReference>
<name>A0A8H7Y8Y1_PSICU</name>
<feature type="transmembrane region" description="Helical" evidence="10">
    <location>
        <begin position="996"/>
        <end position="1015"/>
    </location>
</feature>
<dbReference type="PROSITE" id="PS00211">
    <property type="entry name" value="ABC_TRANSPORTER_1"/>
    <property type="match status" value="2"/>
</dbReference>
<dbReference type="InterPro" id="IPR027417">
    <property type="entry name" value="P-loop_NTPase"/>
</dbReference>
<evidence type="ECO:0000256" key="3">
    <source>
        <dbReference type="ARBA" id="ARBA00022448"/>
    </source>
</evidence>
<feature type="transmembrane region" description="Helical" evidence="10">
    <location>
        <begin position="241"/>
        <end position="260"/>
    </location>
</feature>
<reference evidence="12" key="1">
    <citation type="submission" date="2021-02" db="EMBL/GenBank/DDBJ databases">
        <title>Psilocybe cubensis genome.</title>
        <authorList>
            <person name="Mckernan K.J."/>
            <person name="Crawford S."/>
            <person name="Trippe A."/>
            <person name="Kane L.T."/>
            <person name="Mclaughlin S."/>
        </authorList>
    </citation>
    <scope>NUCLEOTIDE SEQUENCE [LARGE SCALE GENOMIC DNA]</scope>
    <source>
        <strain evidence="12">MGC-MH-2018</strain>
    </source>
</reference>
<dbReference type="EMBL" id="JAFIQS010000001">
    <property type="protein sequence ID" value="KAG5173491.1"/>
    <property type="molecule type" value="Genomic_DNA"/>
</dbReference>
<dbReference type="PANTHER" id="PTHR19229:SF36">
    <property type="entry name" value="ATP-BINDING CASSETTE SUB-FAMILY A MEMBER 2"/>
    <property type="match status" value="1"/>
</dbReference>
<dbReference type="InterPro" id="IPR013525">
    <property type="entry name" value="ABC2_TM"/>
</dbReference>
<evidence type="ECO:0000256" key="6">
    <source>
        <dbReference type="ARBA" id="ARBA00022741"/>
    </source>
</evidence>
<dbReference type="Pfam" id="PF12698">
    <property type="entry name" value="ABC2_membrane_3"/>
    <property type="match status" value="1"/>
</dbReference>
<feature type="transmembrane region" description="Helical" evidence="10">
    <location>
        <begin position="742"/>
        <end position="764"/>
    </location>
</feature>
<evidence type="ECO:0000256" key="5">
    <source>
        <dbReference type="ARBA" id="ARBA00022737"/>
    </source>
</evidence>
<organism evidence="12">
    <name type="scientific">Psilocybe cubensis</name>
    <name type="common">Psychedelic mushroom</name>
    <name type="synonym">Stropharia cubensis</name>
    <dbReference type="NCBI Taxonomy" id="181762"/>
    <lineage>
        <taxon>Eukaryota</taxon>
        <taxon>Fungi</taxon>
        <taxon>Dikarya</taxon>
        <taxon>Basidiomycota</taxon>
        <taxon>Agaricomycotina</taxon>
        <taxon>Agaricomycetes</taxon>
        <taxon>Agaricomycetidae</taxon>
        <taxon>Agaricales</taxon>
        <taxon>Agaricineae</taxon>
        <taxon>Strophariaceae</taxon>
        <taxon>Psilocybe</taxon>
    </lineage>
</organism>
<evidence type="ECO:0000256" key="2">
    <source>
        <dbReference type="ARBA" id="ARBA00008869"/>
    </source>
</evidence>
<evidence type="ECO:0000313" key="12">
    <source>
        <dbReference type="EMBL" id="KAG5173491.1"/>
    </source>
</evidence>
<feature type="transmembrane region" description="Helical" evidence="10">
    <location>
        <begin position="212"/>
        <end position="235"/>
    </location>
</feature>
<dbReference type="PANTHER" id="PTHR19229">
    <property type="entry name" value="ATP-BINDING CASSETTE TRANSPORTER SUBFAMILY A ABCA"/>
    <property type="match status" value="1"/>
</dbReference>
<feature type="transmembrane region" description="Helical" evidence="10">
    <location>
        <begin position="178"/>
        <end position="200"/>
    </location>
</feature>
<feature type="transmembrane region" description="Helical" evidence="10">
    <location>
        <begin position="916"/>
        <end position="938"/>
    </location>
</feature>
<dbReference type="PROSITE" id="PS50893">
    <property type="entry name" value="ABC_TRANSPORTER_2"/>
    <property type="match status" value="2"/>
</dbReference>
<keyword evidence="8 10" id="KW-1133">Transmembrane helix</keyword>
<dbReference type="InterPro" id="IPR017871">
    <property type="entry name" value="ABC_transporter-like_CS"/>
</dbReference>
<dbReference type="GO" id="GO:0016020">
    <property type="term" value="C:membrane"/>
    <property type="evidence" value="ECO:0007669"/>
    <property type="project" value="UniProtKB-SubCell"/>
</dbReference>
<feature type="transmembrane region" description="Helical" evidence="10">
    <location>
        <begin position="132"/>
        <end position="151"/>
    </location>
</feature>
<comment type="subcellular location">
    <subcellularLocation>
        <location evidence="1">Membrane</location>
        <topology evidence="1">Multi-pass membrane protein</topology>
    </subcellularLocation>
</comment>
<dbReference type="InterPro" id="IPR003439">
    <property type="entry name" value="ABC_transporter-like_ATP-bd"/>
</dbReference>
<sequence length="1502" mass="164022">MARLTSNFTPSQLSAVHKVDTMADIVASCRQNFNGLSACYAGVSFNDVSISHFQSNPLNYTIVADAGLIHIDVEHHTGDIENRILPLQWAIDKAIIELRTDQTQQTPLQWPYTMQSNKDQTRLIRLSYTRGIREIIVLAFFLAFSAISYQIPGSVANERALLITGHMKAMGLYDSARILSWHVGISITYLPGWIIVGLLWKFRIFVETSAFLIVFVHVLLGLVLASWSLFVAAPFGTSPQLAAVVTTFLSVAVAVIGQTLNTARPLVTILYSALFPPSFYIFAMKAICGYENNQLATNPFKGDPDRNITLFPFIFVAILNIFVWPCLAVRLERKLYETISPKTTAKKQEDGLDYIPPNVAISIRNLTKVYSSSVFASTGDVTAVSNLSLDIPKTGIFVLLGSNGAGKSTTLSILAGLSSITEGTVTFEGGFKRPPRGTMGIVPQKNVLFDELTCLQTLEVWRAVKWSHNTDEHEDLEQLLIDCDLEKKIHANAATLSGGQKRKLQLAIGLLGGSKVVLVDECTSGVDPLSRRALWKILTAFHEDRSIVFTTHFLDEADLLADQIAILAAPGKVVASGTPVSLKRDFGDGYSVQVSFKSQMSPLVSEFELLEGIKQICPQTYITSPSSSQKCYHLRTRDNTLIGQVLEFLDTHVNNRQIESYDLLGTTIEDVFLDVMSENDANKKGSFDGTTSSIYAPEDLSPDTPLLEKLPGGIGLTNGRSVSPFRQAFTVFHKRALIAKRAWMTPFLAIFITVIGACVPLTFIKGKDQSCTVPSKDVTSIPLYLPKSTPLLSATLPTPARVVSSPPNIIESLGQMPLFMLDIINVPDNASFVGMITSNHTNITSGGVSVDQATGASLVAWEATSPGIRGPSMLNLATNVLFNRARKLTGSANAVPNNIYANYATFPKVAAATLVYLKWIFFFGAVMAVYPAFFALYVSKERRSSVQAMQLSNGLTNPVGMWLGHLMFDLIAAVLLSTIIIIVFASFSEQFHGLGLLWVVFLLYGISGTLFAYALSLMVDSALAAFAIVACYQFITFVLYLSSYLAVFTFGKITESTRLITIIHFTISIVSPVTSVIRATLVSTNLFSLLCDSGTQNVTTASLFSITRFGGPILYLIIYAFVSLGVLIYVDSGSKVRHSRHRKKYLLGTGSDTLPGADVVAAAEAVATSDDLLRVINLSKSYHGKRVTDDVSLGVPRDSIFALLGPNGAGKTTTFNIIRGDVYPDCGDVIINGASIVSDPRGARASLGVCPQFTAIDSQLTVREHLMIYGRFKGLKRGAELNHNINMILKSTSLTIYSDRLASNLSGGNQRKLALAIALMGNPSVILIDEFSTGVDPKMKRDMWNTLRRVSIGKAIIITTHSMEEASALANTVGILAKRMLAIGTIEDLASRYGAYEVHFSCRSRQDVIRARQMMSRIPGSKKSNDVATRFEVPVNGEFSLAQLFTILASEGDFMEYTVERASLESIFLKVVRGAEQKESLFQFNIPSNARAFTPLRRTASQ</sequence>
<evidence type="ECO:0000256" key="4">
    <source>
        <dbReference type="ARBA" id="ARBA00022692"/>
    </source>
</evidence>
<dbReference type="SUPFAM" id="SSF52540">
    <property type="entry name" value="P-loop containing nucleoside triphosphate hydrolases"/>
    <property type="match status" value="2"/>
</dbReference>
<keyword evidence="7" id="KW-0067">ATP-binding</keyword>
<dbReference type="Gene3D" id="3.40.50.300">
    <property type="entry name" value="P-loop containing nucleotide triphosphate hydrolases"/>
    <property type="match status" value="2"/>
</dbReference>
<dbReference type="GO" id="GO:0005319">
    <property type="term" value="F:lipid transporter activity"/>
    <property type="evidence" value="ECO:0007669"/>
    <property type="project" value="TreeGrafter"/>
</dbReference>
<keyword evidence="4 10" id="KW-0812">Transmembrane</keyword>
<dbReference type="CDD" id="cd03263">
    <property type="entry name" value="ABC_subfamily_A"/>
    <property type="match status" value="2"/>
</dbReference>
<dbReference type="InterPro" id="IPR026082">
    <property type="entry name" value="ABCA"/>
</dbReference>
<feature type="domain" description="ABC transporter" evidence="11">
    <location>
        <begin position="361"/>
        <end position="595"/>
    </location>
</feature>
<feature type="transmembrane region" description="Helical" evidence="10">
    <location>
        <begin position="267"/>
        <end position="287"/>
    </location>
</feature>
<comment type="similarity">
    <text evidence="2">Belongs to the ABC transporter superfamily. ABCA family.</text>
</comment>
<dbReference type="Pfam" id="PF00005">
    <property type="entry name" value="ABC_tran"/>
    <property type="match status" value="2"/>
</dbReference>
<dbReference type="GO" id="GO:0016887">
    <property type="term" value="F:ATP hydrolysis activity"/>
    <property type="evidence" value="ECO:0007669"/>
    <property type="project" value="InterPro"/>
</dbReference>
<gene>
    <name evidence="12" type="ORF">JR316_000148</name>
</gene>
<evidence type="ECO:0000256" key="10">
    <source>
        <dbReference type="SAM" id="Phobius"/>
    </source>
</evidence>
<dbReference type="GO" id="GO:0140359">
    <property type="term" value="F:ABC-type transporter activity"/>
    <property type="evidence" value="ECO:0007669"/>
    <property type="project" value="InterPro"/>
</dbReference>
<evidence type="ECO:0000259" key="11">
    <source>
        <dbReference type="PROSITE" id="PS50893"/>
    </source>
</evidence>